<dbReference type="AlphaFoldDB" id="A0A1X0U3F5"/>
<protein>
    <submittedName>
        <fullName evidence="1">Uncharacterized protein</fullName>
    </submittedName>
</protein>
<evidence type="ECO:0000313" key="1">
    <source>
        <dbReference type="EMBL" id="ORI08506.1"/>
    </source>
</evidence>
<comment type="caution">
    <text evidence="1">The sequence shown here is derived from an EMBL/GenBank/DDBJ whole genome shotgun (WGS) entry which is preliminary data.</text>
</comment>
<organism evidence="1 2">
    <name type="scientific">Campylobacter concisus</name>
    <dbReference type="NCBI Taxonomy" id="199"/>
    <lineage>
        <taxon>Bacteria</taxon>
        <taxon>Pseudomonadati</taxon>
        <taxon>Campylobacterota</taxon>
        <taxon>Epsilonproteobacteria</taxon>
        <taxon>Campylobacterales</taxon>
        <taxon>Campylobacteraceae</taxon>
        <taxon>Campylobacter</taxon>
    </lineage>
</organism>
<proteinExistence type="predicted"/>
<accession>A0A1X0U3F5</accession>
<name>A0A1X0U3F5_9BACT</name>
<reference evidence="1 2" key="1">
    <citation type="journal article" date="2017" name="Gene Rep">
        <title>The ribosomal RNA operon (rrn) of Campylobacter concisus supports molecular typing to genomospecies level.</title>
        <authorList>
            <person name="Huq M."/>
            <person name="Van T.T.H."/>
            <person name="Gurtler V."/>
            <person name="Elshagmani E."/>
            <person name="Allemailem K.S."/>
            <person name="Smooker P.M."/>
            <person name="Istivan T.S."/>
        </authorList>
    </citation>
    <scope>NUCLEOTIDE SEQUENCE [LARGE SCALE GENOMIC DNA]</scope>
    <source>
        <strain evidence="1 2">RCH 26</strain>
    </source>
</reference>
<gene>
    <name evidence="1" type="ORF">A3835_02910</name>
</gene>
<dbReference type="Proteomes" id="UP000192671">
    <property type="component" value="Unassembled WGS sequence"/>
</dbReference>
<sequence length="135" mass="15403">MQIDANMNSNIFYHDGYTSISSNSSKTSMLVSSGYDKKDIVRSNEVHVEQREDAKISPIIINKASAIQLQKDLEKLQDQKLDISHQISSIQSLKDRNSMQMLHYLNLEQSAIQNNILSIKTQMIEMAQAKTKPYQ</sequence>
<evidence type="ECO:0000313" key="2">
    <source>
        <dbReference type="Proteomes" id="UP000192671"/>
    </source>
</evidence>
<dbReference type="EMBL" id="LVWL01000018">
    <property type="protein sequence ID" value="ORI08506.1"/>
    <property type="molecule type" value="Genomic_DNA"/>
</dbReference>